<gene>
    <name evidence="2" type="ORF">E0L32_002279</name>
</gene>
<reference evidence="2 3" key="1">
    <citation type="submission" date="2019-06" db="EMBL/GenBank/DDBJ databases">
        <title>Draft genome sequence of the filamentous fungus Phialemoniopsis curvata isolated from diesel fuel.</title>
        <authorList>
            <person name="Varaljay V.A."/>
            <person name="Lyon W.J."/>
            <person name="Crouch A.L."/>
            <person name="Drake C.E."/>
            <person name="Hollomon J.M."/>
            <person name="Nadeau L.J."/>
            <person name="Nunn H.S."/>
            <person name="Stevenson B.S."/>
            <person name="Bojanowski C.L."/>
            <person name="Crookes-Goodson W.J."/>
        </authorList>
    </citation>
    <scope>NUCLEOTIDE SEQUENCE [LARGE SCALE GENOMIC DNA]</scope>
    <source>
        <strain evidence="2 3">D216</strain>
    </source>
</reference>
<keyword evidence="1" id="KW-1133">Transmembrane helix</keyword>
<dbReference type="Proteomes" id="UP000319257">
    <property type="component" value="Unassembled WGS sequence"/>
</dbReference>
<feature type="transmembrane region" description="Helical" evidence="1">
    <location>
        <begin position="67"/>
        <end position="88"/>
    </location>
</feature>
<feature type="transmembrane region" description="Helical" evidence="1">
    <location>
        <begin position="160"/>
        <end position="184"/>
    </location>
</feature>
<organism evidence="2 3">
    <name type="scientific">Thyridium curvatum</name>
    <dbReference type="NCBI Taxonomy" id="1093900"/>
    <lineage>
        <taxon>Eukaryota</taxon>
        <taxon>Fungi</taxon>
        <taxon>Dikarya</taxon>
        <taxon>Ascomycota</taxon>
        <taxon>Pezizomycotina</taxon>
        <taxon>Sordariomycetes</taxon>
        <taxon>Sordariomycetidae</taxon>
        <taxon>Thyridiales</taxon>
        <taxon>Thyridiaceae</taxon>
        <taxon>Thyridium</taxon>
    </lineage>
</organism>
<keyword evidence="3" id="KW-1185">Reference proteome</keyword>
<keyword evidence="1" id="KW-0472">Membrane</keyword>
<evidence type="ECO:0000256" key="1">
    <source>
        <dbReference type="SAM" id="Phobius"/>
    </source>
</evidence>
<name>A0A507AI62_9PEZI</name>
<proteinExistence type="predicted"/>
<dbReference type="EMBL" id="SKBQ01000009">
    <property type="protein sequence ID" value="TPX06783.1"/>
    <property type="molecule type" value="Genomic_DNA"/>
</dbReference>
<evidence type="ECO:0000313" key="2">
    <source>
        <dbReference type="EMBL" id="TPX06783.1"/>
    </source>
</evidence>
<sequence length="768" mass="85045">MPMTWAQRLVKALQDAIGSIARAARLVRDTSTSYCRSIGLAILVTTFGEEKAKVLLRRSRLTALARSGVHVLPSLASLVIITINLMTLYIGEELVGELLIVGSLATIIFDTLRHRLVTDRGVPLGLLGSGFAFTQVSFFWSTDFLGSLVYRDSCLLRKLFFIGLLLVSGGIAVLAGPATAVLMIPRPMDWPMGGAHIWLNGDSSLNGYDCSTNTSKFFDPVCPSSGYKATYDHVDVWHALPANWLGDFDLTDTKMRKSVQYRLRRPDYHGAHGATVRFIDDSWAATVHAPAANMLLAARSLWLDAVYFAVEHARWPRVSPFAWIASYPLTQIHRVQADLPLVRVRCDTRVTQLSSSLSESWSNISFPLVPVNDHAQSDRGRFEVLGPINKGRLRSRIASAGPKRRGHFLAVPLMFEVGTKNEKQGIAVLWPTVRPNGTLTGMWTARGCTHLSGWAEGSIVVNFGGNTQIYDFERDQGGPRMEIDKLLHDWGWSYFLPHDDGTWRKIFVDTSWWDIALPTLDGYNLDSRQNLPANSTTLESVLAAALHKDEFADGKKEEVAIMTELIISTLLVDTISRVSSHRMLNYSASLEPELSKPWSWARTREYIIAGRDPTVTMPKPSSGAATPMTMRAYFHGFVIAANGWFDYFSIVLLVLHAVMALAFTIKTVVFSPLTGDAWETIPEMLALAQNSPPPRDDVLDNTCAGVRKWGTSAVMAWVEDCSAPATSGSPKEELKLTFGKKVGTRRTCATYSMPDRAYGKRQANVRSD</sequence>
<protein>
    <submittedName>
        <fullName evidence="2">Uncharacterized protein</fullName>
    </submittedName>
</protein>
<dbReference type="AlphaFoldDB" id="A0A507AI62"/>
<dbReference type="RefSeq" id="XP_030988494.1">
    <property type="nucleotide sequence ID" value="XM_031136450.1"/>
</dbReference>
<evidence type="ECO:0000313" key="3">
    <source>
        <dbReference type="Proteomes" id="UP000319257"/>
    </source>
</evidence>
<keyword evidence="1" id="KW-0812">Transmembrane</keyword>
<dbReference type="InParanoid" id="A0A507AI62"/>
<dbReference type="STRING" id="1093900.A0A507AI62"/>
<feature type="transmembrane region" description="Helical" evidence="1">
    <location>
        <begin position="637"/>
        <end position="663"/>
    </location>
</feature>
<dbReference type="GeneID" id="41969726"/>
<feature type="transmembrane region" description="Helical" evidence="1">
    <location>
        <begin position="124"/>
        <end position="140"/>
    </location>
</feature>
<accession>A0A507AI62</accession>
<dbReference type="OrthoDB" id="5342924at2759"/>
<comment type="caution">
    <text evidence="2">The sequence shown here is derived from an EMBL/GenBank/DDBJ whole genome shotgun (WGS) entry which is preliminary data.</text>
</comment>